<sequence>GDSDDDTVVLSPGAVNFSSAHDTGNVFPPNLTKVLGTCGEQTIGE</sequence>
<feature type="non-terminal residue" evidence="1">
    <location>
        <position position="1"/>
    </location>
</feature>
<dbReference type="EMBL" id="AP014957">
    <property type="protein sequence ID" value="BAS72662.1"/>
    <property type="molecule type" value="Genomic_DNA"/>
</dbReference>
<dbReference type="AlphaFoldDB" id="A0A0P0V3Y5"/>
<dbReference type="PaxDb" id="39947-A0A0P0V3Y5"/>
<dbReference type="InParanoid" id="A0A0P0V3Y5"/>
<protein>
    <submittedName>
        <fullName evidence="1">Os01g0552850 protein</fullName>
    </submittedName>
</protein>
<gene>
    <name evidence="1" type="ordered locus">Os01g0552850</name>
    <name evidence="1" type="ORF">OSNPB_010552850</name>
</gene>
<reference evidence="1 2" key="3">
    <citation type="journal article" date="2013" name="Rice">
        <title>Improvement of the Oryza sativa Nipponbare reference genome using next generation sequence and optical map data.</title>
        <authorList>
            <person name="Kawahara Y."/>
            <person name="de la Bastide M."/>
            <person name="Hamilton J.P."/>
            <person name="Kanamori H."/>
            <person name="McCombie W.R."/>
            <person name="Ouyang S."/>
            <person name="Schwartz D.C."/>
            <person name="Tanaka T."/>
            <person name="Wu J."/>
            <person name="Zhou S."/>
            <person name="Childs K.L."/>
            <person name="Davidson R.M."/>
            <person name="Lin H."/>
            <person name="Quesada-Ocampo L."/>
            <person name="Vaillancourt B."/>
            <person name="Sakai H."/>
            <person name="Lee S.S."/>
            <person name="Kim J."/>
            <person name="Numa H."/>
            <person name="Itoh T."/>
            <person name="Buell C.R."/>
            <person name="Matsumoto T."/>
        </authorList>
    </citation>
    <scope>NUCLEOTIDE SEQUENCE [LARGE SCALE GENOMIC DNA]</scope>
    <source>
        <strain evidence="2">cv. Nipponbare</strain>
    </source>
</reference>
<keyword evidence="2" id="KW-1185">Reference proteome</keyword>
<evidence type="ECO:0000313" key="1">
    <source>
        <dbReference type="EMBL" id="BAS72662.1"/>
    </source>
</evidence>
<organism evidence="1 2">
    <name type="scientific">Oryza sativa subsp. japonica</name>
    <name type="common">Rice</name>
    <dbReference type="NCBI Taxonomy" id="39947"/>
    <lineage>
        <taxon>Eukaryota</taxon>
        <taxon>Viridiplantae</taxon>
        <taxon>Streptophyta</taxon>
        <taxon>Embryophyta</taxon>
        <taxon>Tracheophyta</taxon>
        <taxon>Spermatophyta</taxon>
        <taxon>Magnoliopsida</taxon>
        <taxon>Liliopsida</taxon>
        <taxon>Poales</taxon>
        <taxon>Poaceae</taxon>
        <taxon>BOP clade</taxon>
        <taxon>Oryzoideae</taxon>
        <taxon>Oryzeae</taxon>
        <taxon>Oryzinae</taxon>
        <taxon>Oryza</taxon>
        <taxon>Oryza sativa</taxon>
    </lineage>
</organism>
<evidence type="ECO:0000313" key="2">
    <source>
        <dbReference type="Proteomes" id="UP000059680"/>
    </source>
</evidence>
<reference evidence="2" key="1">
    <citation type="journal article" date="2005" name="Nature">
        <title>The map-based sequence of the rice genome.</title>
        <authorList>
            <consortium name="International rice genome sequencing project (IRGSP)"/>
            <person name="Matsumoto T."/>
            <person name="Wu J."/>
            <person name="Kanamori H."/>
            <person name="Katayose Y."/>
            <person name="Fujisawa M."/>
            <person name="Namiki N."/>
            <person name="Mizuno H."/>
            <person name="Yamamoto K."/>
            <person name="Antonio B.A."/>
            <person name="Baba T."/>
            <person name="Sakata K."/>
            <person name="Nagamura Y."/>
            <person name="Aoki H."/>
            <person name="Arikawa K."/>
            <person name="Arita K."/>
            <person name="Bito T."/>
            <person name="Chiden Y."/>
            <person name="Fujitsuka N."/>
            <person name="Fukunaka R."/>
            <person name="Hamada M."/>
            <person name="Harada C."/>
            <person name="Hayashi A."/>
            <person name="Hijishita S."/>
            <person name="Honda M."/>
            <person name="Hosokawa S."/>
            <person name="Ichikawa Y."/>
            <person name="Idonuma A."/>
            <person name="Iijima M."/>
            <person name="Ikeda M."/>
            <person name="Ikeno M."/>
            <person name="Ito K."/>
            <person name="Ito S."/>
            <person name="Ito T."/>
            <person name="Ito Y."/>
            <person name="Ito Y."/>
            <person name="Iwabuchi A."/>
            <person name="Kamiya K."/>
            <person name="Karasawa W."/>
            <person name="Kurita K."/>
            <person name="Katagiri S."/>
            <person name="Kikuta A."/>
            <person name="Kobayashi H."/>
            <person name="Kobayashi N."/>
            <person name="Machita K."/>
            <person name="Maehara T."/>
            <person name="Masukawa M."/>
            <person name="Mizubayashi T."/>
            <person name="Mukai Y."/>
            <person name="Nagasaki H."/>
            <person name="Nagata Y."/>
            <person name="Naito S."/>
            <person name="Nakashima M."/>
            <person name="Nakama Y."/>
            <person name="Nakamichi Y."/>
            <person name="Nakamura M."/>
            <person name="Meguro A."/>
            <person name="Negishi M."/>
            <person name="Ohta I."/>
            <person name="Ohta T."/>
            <person name="Okamoto M."/>
            <person name="Ono N."/>
            <person name="Saji S."/>
            <person name="Sakaguchi M."/>
            <person name="Sakai K."/>
            <person name="Shibata M."/>
            <person name="Shimokawa T."/>
            <person name="Song J."/>
            <person name="Takazaki Y."/>
            <person name="Terasawa K."/>
            <person name="Tsugane M."/>
            <person name="Tsuji K."/>
            <person name="Ueda S."/>
            <person name="Waki K."/>
            <person name="Yamagata H."/>
            <person name="Yamamoto M."/>
            <person name="Yamamoto S."/>
            <person name="Yamane H."/>
            <person name="Yoshiki S."/>
            <person name="Yoshihara R."/>
            <person name="Yukawa K."/>
            <person name="Zhong H."/>
            <person name="Yano M."/>
            <person name="Yuan Q."/>
            <person name="Ouyang S."/>
            <person name="Liu J."/>
            <person name="Jones K.M."/>
            <person name="Gansberger K."/>
            <person name="Moffat K."/>
            <person name="Hill J."/>
            <person name="Bera J."/>
            <person name="Fadrosh D."/>
            <person name="Jin S."/>
            <person name="Johri S."/>
            <person name="Kim M."/>
            <person name="Overton L."/>
            <person name="Reardon M."/>
            <person name="Tsitrin T."/>
            <person name="Vuong H."/>
            <person name="Weaver B."/>
            <person name="Ciecko A."/>
            <person name="Tallon L."/>
            <person name="Jackson J."/>
            <person name="Pai G."/>
            <person name="Aken S.V."/>
            <person name="Utterback T."/>
            <person name="Reidmuller S."/>
            <person name="Feldblyum T."/>
            <person name="Hsiao J."/>
            <person name="Zismann V."/>
            <person name="Iobst S."/>
            <person name="de Vazeille A.R."/>
            <person name="Buell C.R."/>
            <person name="Ying K."/>
            <person name="Li Y."/>
            <person name="Lu T."/>
            <person name="Huang Y."/>
            <person name="Zhao Q."/>
            <person name="Feng Q."/>
            <person name="Zhang L."/>
            <person name="Zhu J."/>
            <person name="Weng Q."/>
            <person name="Mu J."/>
            <person name="Lu Y."/>
            <person name="Fan D."/>
            <person name="Liu Y."/>
            <person name="Guan J."/>
            <person name="Zhang Y."/>
            <person name="Yu S."/>
            <person name="Liu X."/>
            <person name="Zhang Y."/>
            <person name="Hong G."/>
            <person name="Han B."/>
            <person name="Choisne N."/>
            <person name="Demange N."/>
            <person name="Orjeda G."/>
            <person name="Samain S."/>
            <person name="Cattolico L."/>
            <person name="Pelletier E."/>
            <person name="Couloux A."/>
            <person name="Segurens B."/>
            <person name="Wincker P."/>
            <person name="D'Hont A."/>
            <person name="Scarpelli C."/>
            <person name="Weissenbach J."/>
            <person name="Salanoubat M."/>
            <person name="Quetier F."/>
            <person name="Yu Y."/>
            <person name="Kim H.R."/>
            <person name="Rambo T."/>
            <person name="Currie J."/>
            <person name="Collura K."/>
            <person name="Luo M."/>
            <person name="Yang T."/>
            <person name="Ammiraju J.S.S."/>
            <person name="Engler F."/>
            <person name="Soderlund C."/>
            <person name="Wing R.A."/>
            <person name="Palmer L.E."/>
            <person name="de la Bastide M."/>
            <person name="Spiegel L."/>
            <person name="Nascimento L."/>
            <person name="Zutavern T."/>
            <person name="O'Shaughnessy A."/>
            <person name="Dike S."/>
            <person name="Dedhia N."/>
            <person name="Preston R."/>
            <person name="Balija V."/>
            <person name="McCombie W.R."/>
            <person name="Chow T."/>
            <person name="Chen H."/>
            <person name="Chung M."/>
            <person name="Chen C."/>
            <person name="Shaw J."/>
            <person name="Wu H."/>
            <person name="Hsiao K."/>
            <person name="Chao Y."/>
            <person name="Chu M."/>
            <person name="Cheng C."/>
            <person name="Hour A."/>
            <person name="Lee P."/>
            <person name="Lin S."/>
            <person name="Lin Y."/>
            <person name="Liou J."/>
            <person name="Liu S."/>
            <person name="Hsing Y."/>
            <person name="Raghuvanshi S."/>
            <person name="Mohanty A."/>
            <person name="Bharti A.K."/>
            <person name="Gaur A."/>
            <person name="Gupta V."/>
            <person name="Kumar D."/>
            <person name="Ravi V."/>
            <person name="Vij S."/>
            <person name="Kapur A."/>
            <person name="Khurana P."/>
            <person name="Khurana P."/>
            <person name="Khurana J.P."/>
            <person name="Tyagi A.K."/>
            <person name="Gaikwad K."/>
            <person name="Singh A."/>
            <person name="Dalal V."/>
            <person name="Srivastava S."/>
            <person name="Dixit A."/>
            <person name="Pal A.K."/>
            <person name="Ghazi I.A."/>
            <person name="Yadav M."/>
            <person name="Pandit A."/>
            <person name="Bhargava A."/>
            <person name="Sureshbabu K."/>
            <person name="Batra K."/>
            <person name="Sharma T.R."/>
            <person name="Mohapatra T."/>
            <person name="Singh N.K."/>
            <person name="Messing J."/>
            <person name="Nelson A.B."/>
            <person name="Fuks G."/>
            <person name="Kavchok S."/>
            <person name="Keizer G."/>
            <person name="Linton E."/>
            <person name="Llaca V."/>
            <person name="Song R."/>
            <person name="Tanyolac B."/>
            <person name="Young S."/>
            <person name="Ho-Il K."/>
            <person name="Hahn J.H."/>
            <person name="Sangsakoo G."/>
            <person name="Vanavichit A."/>
            <person name="de Mattos Luiz.A.T."/>
            <person name="Zimmer P.D."/>
            <person name="Malone G."/>
            <person name="Dellagostin O."/>
            <person name="de Oliveira A.C."/>
            <person name="Bevan M."/>
            <person name="Bancroft I."/>
            <person name="Minx P."/>
            <person name="Cordum H."/>
            <person name="Wilson R."/>
            <person name="Cheng Z."/>
            <person name="Jin W."/>
            <person name="Jiang J."/>
            <person name="Leong S.A."/>
            <person name="Iwama H."/>
            <person name="Gojobori T."/>
            <person name="Itoh T."/>
            <person name="Niimura Y."/>
            <person name="Fujii Y."/>
            <person name="Habara T."/>
            <person name="Sakai H."/>
            <person name="Sato Y."/>
            <person name="Wilson G."/>
            <person name="Kumar K."/>
            <person name="McCouch S."/>
            <person name="Juretic N."/>
            <person name="Hoen D."/>
            <person name="Wright S."/>
            <person name="Bruskiewich R."/>
            <person name="Bureau T."/>
            <person name="Miyao A."/>
            <person name="Hirochika H."/>
            <person name="Nishikawa T."/>
            <person name="Kadowaki K."/>
            <person name="Sugiura M."/>
            <person name="Burr B."/>
            <person name="Sasaki T."/>
        </authorList>
    </citation>
    <scope>NUCLEOTIDE SEQUENCE [LARGE SCALE GENOMIC DNA]</scope>
    <source>
        <strain evidence="2">cv. Nipponbare</strain>
    </source>
</reference>
<name>A0A0P0V3Y5_ORYSJ</name>
<accession>A0A0P0V3Y5</accession>
<dbReference type="Gramene" id="Os01t0552850-01">
    <property type="protein sequence ID" value="Os01t0552850-01"/>
    <property type="gene ID" value="Os01g0552850"/>
</dbReference>
<proteinExistence type="predicted"/>
<dbReference type="Proteomes" id="UP000059680">
    <property type="component" value="Chromosome 1"/>
</dbReference>
<reference evidence="1 2" key="2">
    <citation type="journal article" date="2013" name="Plant Cell Physiol.">
        <title>Rice Annotation Project Database (RAP-DB): an integrative and interactive database for rice genomics.</title>
        <authorList>
            <person name="Sakai H."/>
            <person name="Lee S.S."/>
            <person name="Tanaka T."/>
            <person name="Numa H."/>
            <person name="Kim J."/>
            <person name="Kawahara Y."/>
            <person name="Wakimoto H."/>
            <person name="Yang C.C."/>
            <person name="Iwamoto M."/>
            <person name="Abe T."/>
            <person name="Yamada Y."/>
            <person name="Muto A."/>
            <person name="Inokuchi H."/>
            <person name="Ikemura T."/>
            <person name="Matsumoto T."/>
            <person name="Sasaki T."/>
            <person name="Itoh T."/>
        </authorList>
    </citation>
    <scope>NUCLEOTIDE SEQUENCE [LARGE SCALE GENOMIC DNA]</scope>
    <source>
        <strain evidence="2">cv. Nipponbare</strain>
    </source>
</reference>